<dbReference type="Gene3D" id="3.40.50.300">
    <property type="entry name" value="P-loop containing nucleotide triphosphate hydrolases"/>
    <property type="match status" value="1"/>
</dbReference>
<dbReference type="SMART" id="SM00382">
    <property type="entry name" value="AAA"/>
    <property type="match status" value="1"/>
</dbReference>
<evidence type="ECO:0000313" key="7">
    <source>
        <dbReference type="Proteomes" id="UP000193900"/>
    </source>
</evidence>
<dbReference type="InterPro" id="IPR050166">
    <property type="entry name" value="ABC_transporter_ATP-bind"/>
</dbReference>
<dbReference type="InterPro" id="IPR003593">
    <property type="entry name" value="AAA+_ATPase"/>
</dbReference>
<dbReference type="CDD" id="cd03293">
    <property type="entry name" value="ABC_NrtD_SsuB_transporters"/>
    <property type="match status" value="1"/>
</dbReference>
<comment type="similarity">
    <text evidence="1">Belongs to the ABC transporter superfamily.</text>
</comment>
<name>A0A1Y5TEF5_9RHOB</name>
<keyword evidence="2" id="KW-0813">Transport</keyword>
<dbReference type="PROSITE" id="PS50893">
    <property type="entry name" value="ABC_TRANSPORTER_2"/>
    <property type="match status" value="1"/>
</dbReference>
<sequence length="258" mass="27942">MSMDGINLDGVSVRYDPNVDELALNDITLRIPAGQFVCIVGKSGGGKSTLVRTLAGLVKPSQGSLTVGGKAVEGPGEDRGMVFQEDTVFPWLRVQDNVEFGLRARSMPKQERSRKAQEWLAAVGLADAAGKWPRELSGGMRKRVALATVFATEPETLIMDEPFGALDFVTRSVLHSVLLDLWRQTETTIVFVTHDIEEALVLGDRILIVSDGGILADLDCPLPRPRLEDERSSPEALAITREIVRRLGLSAGTPEGPA</sequence>
<dbReference type="EC" id="3.6.3.-" evidence="6"/>
<dbReference type="SUPFAM" id="SSF52540">
    <property type="entry name" value="P-loop containing nucleoside triphosphate hydrolases"/>
    <property type="match status" value="1"/>
</dbReference>
<feature type="domain" description="ABC transporter" evidence="5">
    <location>
        <begin position="6"/>
        <end position="236"/>
    </location>
</feature>
<dbReference type="PANTHER" id="PTHR42788">
    <property type="entry name" value="TAURINE IMPORT ATP-BINDING PROTEIN-RELATED"/>
    <property type="match status" value="1"/>
</dbReference>
<dbReference type="EMBL" id="FWFZ01000015">
    <property type="protein sequence ID" value="SLN61956.1"/>
    <property type="molecule type" value="Genomic_DNA"/>
</dbReference>
<dbReference type="PROSITE" id="PS00211">
    <property type="entry name" value="ABC_TRANSPORTER_1"/>
    <property type="match status" value="1"/>
</dbReference>
<reference evidence="6 7" key="1">
    <citation type="submission" date="2017-03" db="EMBL/GenBank/DDBJ databases">
        <authorList>
            <person name="Afonso C.L."/>
            <person name="Miller P.J."/>
            <person name="Scott M.A."/>
            <person name="Spackman E."/>
            <person name="Goraichik I."/>
            <person name="Dimitrov K.M."/>
            <person name="Suarez D.L."/>
            <person name="Swayne D.E."/>
        </authorList>
    </citation>
    <scope>NUCLEOTIDE SEQUENCE [LARGE SCALE GENOMIC DNA]</scope>
    <source>
        <strain evidence="6 7">CECT 7023</strain>
    </source>
</reference>
<dbReference type="Proteomes" id="UP000193900">
    <property type="component" value="Unassembled WGS sequence"/>
</dbReference>
<dbReference type="InterPro" id="IPR003439">
    <property type="entry name" value="ABC_transporter-like_ATP-bd"/>
</dbReference>
<evidence type="ECO:0000256" key="1">
    <source>
        <dbReference type="ARBA" id="ARBA00005417"/>
    </source>
</evidence>
<dbReference type="PANTHER" id="PTHR42788:SF13">
    <property type="entry name" value="ALIPHATIC SULFONATES IMPORT ATP-BINDING PROTEIN SSUB"/>
    <property type="match status" value="1"/>
</dbReference>
<proteinExistence type="inferred from homology"/>
<keyword evidence="3" id="KW-0547">Nucleotide-binding</keyword>
<accession>A0A1Y5TEF5</accession>
<keyword evidence="7" id="KW-1185">Reference proteome</keyword>
<dbReference type="InterPro" id="IPR027417">
    <property type="entry name" value="P-loop_NTPase"/>
</dbReference>
<dbReference type="GO" id="GO:0016887">
    <property type="term" value="F:ATP hydrolysis activity"/>
    <property type="evidence" value="ECO:0007669"/>
    <property type="project" value="InterPro"/>
</dbReference>
<dbReference type="InterPro" id="IPR017871">
    <property type="entry name" value="ABC_transporter-like_CS"/>
</dbReference>
<keyword evidence="4 6" id="KW-0067">ATP-binding</keyword>
<keyword evidence="6" id="KW-0378">Hydrolase</keyword>
<dbReference type="RefSeq" id="WP_085879710.1">
    <property type="nucleotide sequence ID" value="NZ_FWFZ01000015.1"/>
</dbReference>
<dbReference type="GO" id="GO:0005524">
    <property type="term" value="F:ATP binding"/>
    <property type="evidence" value="ECO:0007669"/>
    <property type="project" value="UniProtKB-KW"/>
</dbReference>
<evidence type="ECO:0000256" key="2">
    <source>
        <dbReference type="ARBA" id="ARBA00022448"/>
    </source>
</evidence>
<evidence type="ECO:0000256" key="4">
    <source>
        <dbReference type="ARBA" id="ARBA00022840"/>
    </source>
</evidence>
<organism evidence="6 7">
    <name type="scientific">Roseisalinus antarcticus</name>
    <dbReference type="NCBI Taxonomy" id="254357"/>
    <lineage>
        <taxon>Bacteria</taxon>
        <taxon>Pseudomonadati</taxon>
        <taxon>Pseudomonadota</taxon>
        <taxon>Alphaproteobacteria</taxon>
        <taxon>Rhodobacterales</taxon>
        <taxon>Roseobacteraceae</taxon>
        <taxon>Roseisalinus</taxon>
    </lineage>
</organism>
<evidence type="ECO:0000259" key="5">
    <source>
        <dbReference type="PROSITE" id="PS50893"/>
    </source>
</evidence>
<evidence type="ECO:0000313" key="6">
    <source>
        <dbReference type="EMBL" id="SLN61956.1"/>
    </source>
</evidence>
<dbReference type="Pfam" id="PF00005">
    <property type="entry name" value="ABC_tran"/>
    <property type="match status" value="1"/>
</dbReference>
<gene>
    <name evidence="6" type="primary">cmpD_5</name>
    <name evidence="6" type="ORF">ROA7023_02898</name>
</gene>
<dbReference type="AlphaFoldDB" id="A0A1Y5TEF5"/>
<evidence type="ECO:0000256" key="3">
    <source>
        <dbReference type="ARBA" id="ARBA00022741"/>
    </source>
</evidence>
<protein>
    <submittedName>
        <fullName evidence="6">Bicarbonate transport ATP-binding protein CmpD</fullName>
        <ecNumber evidence="6">3.6.3.-</ecNumber>
    </submittedName>
</protein>